<gene>
    <name evidence="1" type="ORF">POPTR_011G126051v4</name>
</gene>
<evidence type="ECO:0000313" key="2">
    <source>
        <dbReference type="Proteomes" id="UP000006729"/>
    </source>
</evidence>
<dbReference type="Proteomes" id="UP000006729">
    <property type="component" value="Chromosome 11"/>
</dbReference>
<reference evidence="1 2" key="1">
    <citation type="journal article" date="2006" name="Science">
        <title>The genome of black cottonwood, Populus trichocarpa (Torr. &amp; Gray).</title>
        <authorList>
            <person name="Tuskan G.A."/>
            <person name="Difazio S."/>
            <person name="Jansson S."/>
            <person name="Bohlmann J."/>
            <person name="Grigoriev I."/>
            <person name="Hellsten U."/>
            <person name="Putnam N."/>
            <person name="Ralph S."/>
            <person name="Rombauts S."/>
            <person name="Salamov A."/>
            <person name="Schein J."/>
            <person name="Sterck L."/>
            <person name="Aerts A."/>
            <person name="Bhalerao R.R."/>
            <person name="Bhalerao R.P."/>
            <person name="Blaudez D."/>
            <person name="Boerjan W."/>
            <person name="Brun A."/>
            <person name="Brunner A."/>
            <person name="Busov V."/>
            <person name="Campbell M."/>
            <person name="Carlson J."/>
            <person name="Chalot M."/>
            <person name="Chapman J."/>
            <person name="Chen G.L."/>
            <person name="Cooper D."/>
            <person name="Coutinho P.M."/>
            <person name="Couturier J."/>
            <person name="Covert S."/>
            <person name="Cronk Q."/>
            <person name="Cunningham R."/>
            <person name="Davis J."/>
            <person name="Degroeve S."/>
            <person name="Dejardin A."/>
            <person name="Depamphilis C."/>
            <person name="Detter J."/>
            <person name="Dirks B."/>
            <person name="Dubchak I."/>
            <person name="Duplessis S."/>
            <person name="Ehlting J."/>
            <person name="Ellis B."/>
            <person name="Gendler K."/>
            <person name="Goodstein D."/>
            <person name="Gribskov M."/>
            <person name="Grimwood J."/>
            <person name="Groover A."/>
            <person name="Gunter L."/>
            <person name="Hamberger B."/>
            <person name="Heinze B."/>
            <person name="Helariutta Y."/>
            <person name="Henrissat B."/>
            <person name="Holligan D."/>
            <person name="Holt R."/>
            <person name="Huang W."/>
            <person name="Islam-Faridi N."/>
            <person name="Jones S."/>
            <person name="Jones-Rhoades M."/>
            <person name="Jorgensen R."/>
            <person name="Joshi C."/>
            <person name="Kangasjarvi J."/>
            <person name="Karlsson J."/>
            <person name="Kelleher C."/>
            <person name="Kirkpatrick R."/>
            <person name="Kirst M."/>
            <person name="Kohler A."/>
            <person name="Kalluri U."/>
            <person name="Larimer F."/>
            <person name="Leebens-Mack J."/>
            <person name="Leple J.C."/>
            <person name="Locascio P."/>
            <person name="Lou Y."/>
            <person name="Lucas S."/>
            <person name="Martin F."/>
            <person name="Montanini B."/>
            <person name="Napoli C."/>
            <person name="Nelson D.R."/>
            <person name="Nelson C."/>
            <person name="Nieminen K."/>
            <person name="Nilsson O."/>
            <person name="Pereda V."/>
            <person name="Peter G."/>
            <person name="Philippe R."/>
            <person name="Pilate G."/>
            <person name="Poliakov A."/>
            <person name="Razumovskaya J."/>
            <person name="Richardson P."/>
            <person name="Rinaldi C."/>
            <person name="Ritland K."/>
            <person name="Rouze P."/>
            <person name="Ryaboy D."/>
            <person name="Schmutz J."/>
            <person name="Schrader J."/>
            <person name="Segerman B."/>
            <person name="Shin H."/>
            <person name="Siddiqui A."/>
            <person name="Sterky F."/>
            <person name="Terry A."/>
            <person name="Tsai C.J."/>
            <person name="Uberbacher E."/>
            <person name="Unneberg P."/>
            <person name="Vahala J."/>
            <person name="Wall K."/>
            <person name="Wessler S."/>
            <person name="Yang G."/>
            <person name="Yin T."/>
            <person name="Douglas C."/>
            <person name="Marra M."/>
            <person name="Sandberg G."/>
            <person name="Van de Peer Y."/>
            <person name="Rokhsar D."/>
        </authorList>
    </citation>
    <scope>NUCLEOTIDE SEQUENCE [LARGE SCALE GENOMIC DNA]</scope>
    <source>
        <strain evidence="2">cv. Nisqually</strain>
    </source>
</reference>
<organism evidence="1 2">
    <name type="scientific">Populus trichocarpa</name>
    <name type="common">Western balsam poplar</name>
    <name type="synonym">Populus balsamifera subsp. trichocarpa</name>
    <dbReference type="NCBI Taxonomy" id="3694"/>
    <lineage>
        <taxon>Eukaryota</taxon>
        <taxon>Viridiplantae</taxon>
        <taxon>Streptophyta</taxon>
        <taxon>Embryophyta</taxon>
        <taxon>Tracheophyta</taxon>
        <taxon>Spermatophyta</taxon>
        <taxon>Magnoliopsida</taxon>
        <taxon>eudicotyledons</taxon>
        <taxon>Gunneridae</taxon>
        <taxon>Pentapetalae</taxon>
        <taxon>rosids</taxon>
        <taxon>fabids</taxon>
        <taxon>Malpighiales</taxon>
        <taxon>Salicaceae</taxon>
        <taxon>Saliceae</taxon>
        <taxon>Populus</taxon>
    </lineage>
</organism>
<accession>A0ACC0S9W4</accession>
<evidence type="ECO:0000313" key="1">
    <source>
        <dbReference type="EMBL" id="KAI9385920.1"/>
    </source>
</evidence>
<comment type="caution">
    <text evidence="1">The sequence shown here is derived from an EMBL/GenBank/DDBJ whole genome shotgun (WGS) entry which is preliminary data.</text>
</comment>
<sequence length="118" mass="13602">MVFSLPQLPTLSVDKVETKTSTGPSTKEFKDVFSNLALSRNPFDFPLLTDKERQLMKDMMRGKIGFIEADLEVDRVLEKVFTVPSDIFEMSDENFHHYLALTGEIIFNLRNSPVSFYF</sequence>
<keyword evidence="2" id="KW-1185">Reference proteome</keyword>
<dbReference type="EMBL" id="CM009300">
    <property type="protein sequence ID" value="KAI9385920.1"/>
    <property type="molecule type" value="Genomic_DNA"/>
</dbReference>
<name>A0ACC0S9W4_POPTR</name>
<proteinExistence type="predicted"/>
<protein>
    <submittedName>
        <fullName evidence="1">Uncharacterized protein</fullName>
    </submittedName>
</protein>